<comment type="caution">
    <text evidence="1">The sequence shown here is derived from an EMBL/GenBank/DDBJ whole genome shotgun (WGS) entry which is preliminary data.</text>
</comment>
<dbReference type="EMBL" id="VSSQ01054976">
    <property type="protein sequence ID" value="MPN08882.1"/>
    <property type="molecule type" value="Genomic_DNA"/>
</dbReference>
<organism evidence="1">
    <name type="scientific">bioreactor metagenome</name>
    <dbReference type="NCBI Taxonomy" id="1076179"/>
    <lineage>
        <taxon>unclassified sequences</taxon>
        <taxon>metagenomes</taxon>
        <taxon>ecological metagenomes</taxon>
    </lineage>
</organism>
<dbReference type="AlphaFoldDB" id="A0A645F5T5"/>
<evidence type="ECO:0000313" key="1">
    <source>
        <dbReference type="EMBL" id="MPN08882.1"/>
    </source>
</evidence>
<accession>A0A645F5T5</accession>
<gene>
    <name evidence="1" type="ORF">SDC9_156168</name>
</gene>
<sequence>MGFDLVGLEVHPLAGDAFHAGECAAELVLHQLPDRTDPPIAEVVDVVDVFLADVDLDQERHRVDDVLRGEHGQLGAGILIVLFIP</sequence>
<reference evidence="1" key="1">
    <citation type="submission" date="2019-08" db="EMBL/GenBank/DDBJ databases">
        <authorList>
            <person name="Kucharzyk K."/>
            <person name="Murdoch R.W."/>
            <person name="Higgins S."/>
            <person name="Loffler F."/>
        </authorList>
    </citation>
    <scope>NUCLEOTIDE SEQUENCE</scope>
</reference>
<proteinExistence type="predicted"/>
<name>A0A645F5T5_9ZZZZ</name>
<protein>
    <submittedName>
        <fullName evidence="1">Uncharacterized protein</fullName>
    </submittedName>
</protein>